<organism evidence="1 2">
    <name type="scientific">Dunaliella salina</name>
    <name type="common">Green alga</name>
    <name type="synonym">Protococcus salinus</name>
    <dbReference type="NCBI Taxonomy" id="3046"/>
    <lineage>
        <taxon>Eukaryota</taxon>
        <taxon>Viridiplantae</taxon>
        <taxon>Chlorophyta</taxon>
        <taxon>core chlorophytes</taxon>
        <taxon>Chlorophyceae</taxon>
        <taxon>CS clade</taxon>
        <taxon>Chlamydomonadales</taxon>
        <taxon>Dunaliellaceae</taxon>
        <taxon>Dunaliella</taxon>
    </lineage>
</organism>
<proteinExistence type="predicted"/>
<dbReference type="Proteomes" id="UP000815325">
    <property type="component" value="Unassembled WGS sequence"/>
</dbReference>
<comment type="caution">
    <text evidence="1">The sequence shown here is derived from an EMBL/GenBank/DDBJ whole genome shotgun (WGS) entry which is preliminary data.</text>
</comment>
<evidence type="ECO:0000313" key="1">
    <source>
        <dbReference type="EMBL" id="KAF5842470.1"/>
    </source>
</evidence>
<sequence length="401" mass="45162">MITRSQIQAVRAAQRSLSLLDMPAAALSAIHDALLMKDSDGFFVSHEYAAAFRLTCTTLRGVVILPSTLKLSLPAHRLWAMPSLAAMLSKPAAASTKLCLRLEDAPDEDDLDPPMSKLNNLHDWLHDLDRHLGDQLHSLEIPCPWCIAFLLTAIRRHLPGLRRLVLRMRELSYAAPDEFKSDSESCSEEEGGESQLSTIVLSKPSGSIPFLFWSDEQPLDLFQFPALKDFVLQGPIAKMVVFVNHFNSNGGHPFLVPAHVKVTIDPRLCGHEPTPWARPLTVYRRFERMPGSAIPLDEEYKEEDNTARKERMQAIFDAVEERAIGKNGGRSKDERIKKKYGWSIADSVGSHLGVCLSRYMRDGRSDDLLDVNVHSYVDAFAEEVLTKYRETLKNIMKNNRM</sequence>
<evidence type="ECO:0000313" key="2">
    <source>
        <dbReference type="Proteomes" id="UP000815325"/>
    </source>
</evidence>
<protein>
    <submittedName>
        <fullName evidence="1">Uncharacterized protein</fullName>
    </submittedName>
</protein>
<accession>A0ABQ7H6I0</accession>
<keyword evidence="2" id="KW-1185">Reference proteome</keyword>
<dbReference type="EMBL" id="MU069461">
    <property type="protein sequence ID" value="KAF5842470.1"/>
    <property type="molecule type" value="Genomic_DNA"/>
</dbReference>
<reference evidence="1" key="1">
    <citation type="submission" date="2017-08" db="EMBL/GenBank/DDBJ databases">
        <authorList>
            <person name="Polle J.E."/>
            <person name="Barry K."/>
            <person name="Cushman J."/>
            <person name="Schmutz J."/>
            <person name="Tran D."/>
            <person name="Hathwaick L.T."/>
            <person name="Yim W.C."/>
            <person name="Jenkins J."/>
            <person name="Mckie-Krisberg Z.M."/>
            <person name="Prochnik S."/>
            <person name="Lindquist E."/>
            <person name="Dockter R.B."/>
            <person name="Adam C."/>
            <person name="Molina H."/>
            <person name="Bunkerborg J."/>
            <person name="Jin E."/>
            <person name="Buchheim M."/>
            <person name="Magnuson J."/>
        </authorList>
    </citation>
    <scope>NUCLEOTIDE SEQUENCE</scope>
    <source>
        <strain evidence="1">CCAP 19/18</strain>
    </source>
</reference>
<gene>
    <name evidence="1" type="ORF">DUNSADRAFT_7080</name>
</gene>
<name>A0ABQ7H6I0_DUNSA</name>